<dbReference type="Pfam" id="PF13225">
    <property type="entry name" value="D27-like_C"/>
    <property type="match status" value="1"/>
</dbReference>
<comment type="caution">
    <text evidence="2">The sequence shown here is derived from an EMBL/GenBank/DDBJ whole genome shotgun (WGS) entry which is preliminary data.</text>
</comment>
<evidence type="ECO:0000313" key="3">
    <source>
        <dbReference type="Proteomes" id="UP001605036"/>
    </source>
</evidence>
<protein>
    <recommendedName>
        <fullName evidence="1">Beta-carotene isomerase D27-like C-terminal domain-containing protein</fullName>
    </recommendedName>
</protein>
<dbReference type="PANTHER" id="PTHR33591:SF2">
    <property type="entry name" value="BETA-CAROTENE ISOMERASE D27"/>
    <property type="match status" value="1"/>
</dbReference>
<gene>
    <name evidence="2" type="ORF">R1flu_011170</name>
</gene>
<name>A0ABD1Z781_9MARC</name>
<evidence type="ECO:0000313" key="2">
    <source>
        <dbReference type="EMBL" id="KAL2643583.1"/>
    </source>
</evidence>
<dbReference type="InterPro" id="IPR038938">
    <property type="entry name" value="D27-like"/>
</dbReference>
<dbReference type="AlphaFoldDB" id="A0ABD1Z781"/>
<dbReference type="InterPro" id="IPR025114">
    <property type="entry name" value="D27-like_C"/>
</dbReference>
<dbReference type="PANTHER" id="PTHR33591">
    <property type="entry name" value="BETA-CAROTENE ISOMERASE D27"/>
    <property type="match status" value="1"/>
</dbReference>
<organism evidence="2 3">
    <name type="scientific">Riccia fluitans</name>
    <dbReference type="NCBI Taxonomy" id="41844"/>
    <lineage>
        <taxon>Eukaryota</taxon>
        <taxon>Viridiplantae</taxon>
        <taxon>Streptophyta</taxon>
        <taxon>Embryophyta</taxon>
        <taxon>Marchantiophyta</taxon>
        <taxon>Marchantiopsida</taxon>
        <taxon>Marchantiidae</taxon>
        <taxon>Marchantiales</taxon>
        <taxon>Ricciaceae</taxon>
        <taxon>Riccia</taxon>
    </lineage>
</organism>
<evidence type="ECO:0000259" key="1">
    <source>
        <dbReference type="Pfam" id="PF13225"/>
    </source>
</evidence>
<dbReference type="Proteomes" id="UP001605036">
    <property type="component" value="Unassembled WGS sequence"/>
</dbReference>
<feature type="domain" description="Beta-carotene isomerase D27-like C-terminal" evidence="1">
    <location>
        <begin position="186"/>
        <end position="268"/>
    </location>
</feature>
<accession>A0ABD1Z781</accession>
<dbReference type="EMBL" id="JBHFFA010000002">
    <property type="protein sequence ID" value="KAL2643583.1"/>
    <property type="molecule type" value="Genomic_DNA"/>
</dbReference>
<reference evidence="2 3" key="1">
    <citation type="submission" date="2024-09" db="EMBL/GenBank/DDBJ databases">
        <title>Chromosome-scale assembly of Riccia fluitans.</title>
        <authorList>
            <person name="Paukszto L."/>
            <person name="Sawicki J."/>
            <person name="Karawczyk K."/>
            <person name="Piernik-Szablinska J."/>
            <person name="Szczecinska M."/>
            <person name="Mazdziarz M."/>
        </authorList>
    </citation>
    <scope>NUCLEOTIDE SEQUENCE [LARGE SCALE GENOMIC DNA]</scope>
    <source>
        <strain evidence="2">Rf_01</strain>
        <tissue evidence="2">Aerial parts of the thallus</tissue>
    </source>
</reference>
<proteinExistence type="predicted"/>
<keyword evidence="3" id="KW-1185">Reference proteome</keyword>
<sequence length="302" mass="33657">MAWVCGLTSTASSLNAAVARSAEPLRRLQPVFQFSRSTAETKGKRDSRALYTSRQNSRRLWMRQRRRTTLVKALQQDSPPDLSTPVPEYIPGPLDDFFFKLFREKMAEEVGWDSEKPGYEGLIEIVKHHYTRNSSKEVTEASTVRVLASLFPAWLLPLFRQLIAPLADGKIAAVMTAFVTQATCQWLMGPCTVNEVTLADGSTLLSGVHVHKCKYLEESKCAGICTHTCKIPTQSFIKDYMAIPLAMEPNFDDFSCQFKFGVAAPPRDEDPGLHTPCLSICPTAVARSALRGNLLKEQCPQI</sequence>